<sequence length="99" mass="10996">MRGVLILRKTSICEGTYVNIADNDQKNGVYSTEDIYSIFNGAAELNFFELETIAPMTVRDGRLVRSTLVSNTCIFKGSGENLSALLEKEYGINPKEIVK</sequence>
<comment type="caution">
    <text evidence="1">The sequence shown here is derived from an EMBL/GenBank/DDBJ whole genome shotgun (WGS) entry which is preliminary data.</text>
</comment>
<reference evidence="1" key="1">
    <citation type="submission" date="2019-08" db="EMBL/GenBank/DDBJ databases">
        <authorList>
            <person name="Kucharzyk K."/>
            <person name="Murdoch R.W."/>
            <person name="Higgins S."/>
            <person name="Loffler F."/>
        </authorList>
    </citation>
    <scope>NUCLEOTIDE SEQUENCE</scope>
</reference>
<accession>A0A645I908</accession>
<gene>
    <name evidence="1" type="ORF">SDC9_195431</name>
</gene>
<name>A0A645I908_9ZZZZ</name>
<dbReference type="EMBL" id="VSSQ01109624">
    <property type="protein sequence ID" value="MPN47827.1"/>
    <property type="molecule type" value="Genomic_DNA"/>
</dbReference>
<protein>
    <submittedName>
        <fullName evidence="1">Uncharacterized protein</fullName>
    </submittedName>
</protein>
<evidence type="ECO:0000313" key="1">
    <source>
        <dbReference type="EMBL" id="MPN47827.1"/>
    </source>
</evidence>
<dbReference type="AlphaFoldDB" id="A0A645I908"/>
<organism evidence="1">
    <name type="scientific">bioreactor metagenome</name>
    <dbReference type="NCBI Taxonomy" id="1076179"/>
    <lineage>
        <taxon>unclassified sequences</taxon>
        <taxon>metagenomes</taxon>
        <taxon>ecological metagenomes</taxon>
    </lineage>
</organism>
<proteinExistence type="predicted"/>